<gene>
    <name evidence="1" type="ORF">Vretifemale_4599</name>
</gene>
<name>A0A8J4FH17_9CHLO</name>
<proteinExistence type="predicted"/>
<accession>A0A8J4FH17</accession>
<evidence type="ECO:0000313" key="2">
    <source>
        <dbReference type="Proteomes" id="UP000747110"/>
    </source>
</evidence>
<dbReference type="AlphaFoldDB" id="A0A8J4FH17"/>
<reference evidence="1" key="1">
    <citation type="journal article" date="2021" name="Proc. Natl. Acad. Sci. U.S.A.">
        <title>Three genomes in the algal genus Volvox reveal the fate of a haploid sex-determining region after a transition to homothallism.</title>
        <authorList>
            <person name="Yamamoto K."/>
            <person name="Hamaji T."/>
            <person name="Kawai-Toyooka H."/>
            <person name="Matsuzaki R."/>
            <person name="Takahashi F."/>
            <person name="Nishimura Y."/>
            <person name="Kawachi M."/>
            <person name="Noguchi H."/>
            <person name="Minakuchi Y."/>
            <person name="Umen J.G."/>
            <person name="Toyoda A."/>
            <person name="Nozaki H."/>
        </authorList>
    </citation>
    <scope>NUCLEOTIDE SEQUENCE</scope>
    <source>
        <strain evidence="1">NIES-3786</strain>
    </source>
</reference>
<protein>
    <submittedName>
        <fullName evidence="1">Uncharacterized protein</fullName>
    </submittedName>
</protein>
<dbReference type="EMBL" id="BNCP01000006">
    <property type="protein sequence ID" value="GIL74702.1"/>
    <property type="molecule type" value="Genomic_DNA"/>
</dbReference>
<sequence length="105" mass="12485">MVLIPQRHFLLCFDLTELISKLPLYDAEEFRQVCWRRRRHFRTFPVSALSFPFFLVLPISIFLHIHQRKAFLCSQTPPAGRFQSRILFEDLRHGTSGSLELVHFL</sequence>
<organism evidence="1 2">
    <name type="scientific">Volvox reticuliferus</name>
    <dbReference type="NCBI Taxonomy" id="1737510"/>
    <lineage>
        <taxon>Eukaryota</taxon>
        <taxon>Viridiplantae</taxon>
        <taxon>Chlorophyta</taxon>
        <taxon>core chlorophytes</taxon>
        <taxon>Chlorophyceae</taxon>
        <taxon>CS clade</taxon>
        <taxon>Chlamydomonadales</taxon>
        <taxon>Volvocaceae</taxon>
        <taxon>Volvox</taxon>
    </lineage>
</organism>
<keyword evidence="2" id="KW-1185">Reference proteome</keyword>
<evidence type="ECO:0000313" key="1">
    <source>
        <dbReference type="EMBL" id="GIL74702.1"/>
    </source>
</evidence>
<comment type="caution">
    <text evidence="1">The sequence shown here is derived from an EMBL/GenBank/DDBJ whole genome shotgun (WGS) entry which is preliminary data.</text>
</comment>
<dbReference type="Proteomes" id="UP000747110">
    <property type="component" value="Unassembled WGS sequence"/>
</dbReference>